<dbReference type="AlphaFoldDB" id="A0AAE2VYR1"/>
<dbReference type="InterPro" id="IPR036291">
    <property type="entry name" value="NAD(P)-bd_dom_sf"/>
</dbReference>
<feature type="domain" description="NAD-dependent epimerase/dehydratase" evidence="1">
    <location>
        <begin position="5"/>
        <end position="211"/>
    </location>
</feature>
<proteinExistence type="predicted"/>
<dbReference type="GO" id="GO:0044877">
    <property type="term" value="F:protein-containing complex binding"/>
    <property type="evidence" value="ECO:0007669"/>
    <property type="project" value="TreeGrafter"/>
</dbReference>
<dbReference type="EMBL" id="JAFBRM010000002">
    <property type="protein sequence ID" value="MBM1713889.1"/>
    <property type="molecule type" value="Genomic_DNA"/>
</dbReference>
<dbReference type="PANTHER" id="PTHR12126">
    <property type="entry name" value="NADH-UBIQUINONE OXIDOREDUCTASE 39 KDA SUBUNIT-RELATED"/>
    <property type="match status" value="1"/>
</dbReference>
<sequence length="328" mass="34910">MSKLVTIYGGSGFVGRYITQRMARAGWRVRVAVRNPNEALFVKPYGVVGQVEPILCNIRDDASVRAALTGADAVVNCVGILVESGKNKFGAVQAEGAERVARLAAEQGVKRMVHISAIGADAESESDYAASKGAGEAGVLEHMPSAVILRPSIVFGPEDDFFNRFAGMSRLSPVLPIAGGDVRMQPVYVGDVAEAAEMGVTGKAAGGIYELGGPEVDSLRGLMQRMLGVVHRRRLVLNLPTWIAGIMAWGFDMVQAVTGGLVSNGVLTRDQLKNLTKDNVVAQDAKGLAELGITPVAMEAVLPDYLWRFRPSGQYDAIKDSAQNLRNG</sequence>
<evidence type="ECO:0000259" key="1">
    <source>
        <dbReference type="Pfam" id="PF01370"/>
    </source>
</evidence>
<evidence type="ECO:0000313" key="2">
    <source>
        <dbReference type="EMBL" id="MBM1713889.1"/>
    </source>
</evidence>
<protein>
    <submittedName>
        <fullName evidence="2">Complex I NDUFA9 subunit family protein</fullName>
    </submittedName>
</protein>
<dbReference type="CDD" id="cd05271">
    <property type="entry name" value="NDUFA9_like_SDR_a"/>
    <property type="match status" value="1"/>
</dbReference>
<dbReference type="Gene3D" id="3.40.50.720">
    <property type="entry name" value="NAD(P)-binding Rossmann-like Domain"/>
    <property type="match status" value="1"/>
</dbReference>
<dbReference type="PANTHER" id="PTHR12126:SF11">
    <property type="entry name" value="NADH DEHYDROGENASE [UBIQUINONE] 1 ALPHA SUBCOMPLEX SUBUNIT 9, MITOCHONDRIAL"/>
    <property type="match status" value="1"/>
</dbReference>
<dbReference type="InterPro" id="IPR001509">
    <property type="entry name" value="Epimerase_deHydtase"/>
</dbReference>
<reference evidence="2 3" key="1">
    <citation type="submission" date="2021-01" db="EMBL/GenBank/DDBJ databases">
        <title>Diatom-associated Roseobacters Show Island Model of Population Structure.</title>
        <authorList>
            <person name="Qu L."/>
            <person name="Feng X."/>
            <person name="Chen Y."/>
            <person name="Li L."/>
            <person name="Wang X."/>
            <person name="Hu Z."/>
            <person name="Wang H."/>
            <person name="Luo H."/>
        </authorList>
    </citation>
    <scope>NUCLEOTIDE SEQUENCE [LARGE SCALE GENOMIC DNA]</scope>
    <source>
        <strain evidence="2 3">TR60-84</strain>
    </source>
</reference>
<dbReference type="Pfam" id="PF01370">
    <property type="entry name" value="Epimerase"/>
    <property type="match status" value="1"/>
</dbReference>
<dbReference type="SUPFAM" id="SSF51735">
    <property type="entry name" value="NAD(P)-binding Rossmann-fold domains"/>
    <property type="match status" value="1"/>
</dbReference>
<dbReference type="FunFam" id="3.40.50.720:FF:000702">
    <property type="entry name" value="NADH dehydrogenase (Ubiquinone)"/>
    <property type="match status" value="1"/>
</dbReference>
<dbReference type="Proteomes" id="UP000732193">
    <property type="component" value="Unassembled WGS sequence"/>
</dbReference>
<accession>A0AAE2VYR1</accession>
<gene>
    <name evidence="2" type="ORF">JQV55_09975</name>
</gene>
<evidence type="ECO:0000313" key="3">
    <source>
        <dbReference type="Proteomes" id="UP000732193"/>
    </source>
</evidence>
<dbReference type="InterPro" id="IPR051207">
    <property type="entry name" value="ComplexI_NDUFA9_subunit"/>
</dbReference>
<comment type="caution">
    <text evidence="2">The sequence shown here is derived from an EMBL/GenBank/DDBJ whole genome shotgun (WGS) entry which is preliminary data.</text>
</comment>
<organism evidence="2 3">
    <name type="scientific">Sulfitobacter geojensis</name>
    <dbReference type="NCBI Taxonomy" id="1342299"/>
    <lineage>
        <taxon>Bacteria</taxon>
        <taxon>Pseudomonadati</taxon>
        <taxon>Pseudomonadota</taxon>
        <taxon>Alphaproteobacteria</taxon>
        <taxon>Rhodobacterales</taxon>
        <taxon>Roseobacteraceae</taxon>
        <taxon>Sulfitobacter</taxon>
    </lineage>
</organism>
<name>A0AAE2VYR1_9RHOB</name>
<dbReference type="RefSeq" id="WP_203242158.1">
    <property type="nucleotide sequence ID" value="NZ_JAFBRH010000002.1"/>
</dbReference>
<keyword evidence="3" id="KW-1185">Reference proteome</keyword>